<gene>
    <name evidence="1" type="ORF">PVAP13_8NG335226</name>
</gene>
<reference evidence="1" key="1">
    <citation type="submission" date="2020-05" db="EMBL/GenBank/DDBJ databases">
        <title>WGS assembly of Panicum virgatum.</title>
        <authorList>
            <person name="Lovell J.T."/>
            <person name="Jenkins J."/>
            <person name="Shu S."/>
            <person name="Juenger T.E."/>
            <person name="Schmutz J."/>
        </authorList>
    </citation>
    <scope>NUCLEOTIDE SEQUENCE</scope>
    <source>
        <strain evidence="1">AP13</strain>
    </source>
</reference>
<dbReference type="EMBL" id="CM029052">
    <property type="protein sequence ID" value="KAG2558865.1"/>
    <property type="molecule type" value="Genomic_DNA"/>
</dbReference>
<comment type="caution">
    <text evidence="1">The sequence shown here is derived from an EMBL/GenBank/DDBJ whole genome shotgun (WGS) entry which is preliminary data.</text>
</comment>
<dbReference type="AlphaFoldDB" id="A0A8T0PD07"/>
<sequence length="57" mass="6556">MPAASRPPSALPPARTPRLSSFIHATALRSVVRRPTPVRWSFCQFCVCWRQQRHPDQ</sequence>
<proteinExistence type="predicted"/>
<evidence type="ECO:0000313" key="1">
    <source>
        <dbReference type="EMBL" id="KAG2558865.1"/>
    </source>
</evidence>
<protein>
    <submittedName>
        <fullName evidence="1">Uncharacterized protein</fullName>
    </submittedName>
</protein>
<dbReference type="Proteomes" id="UP000823388">
    <property type="component" value="Chromosome 8N"/>
</dbReference>
<keyword evidence="2" id="KW-1185">Reference proteome</keyword>
<accession>A0A8T0PD07</accession>
<organism evidence="1 2">
    <name type="scientific">Panicum virgatum</name>
    <name type="common">Blackwell switchgrass</name>
    <dbReference type="NCBI Taxonomy" id="38727"/>
    <lineage>
        <taxon>Eukaryota</taxon>
        <taxon>Viridiplantae</taxon>
        <taxon>Streptophyta</taxon>
        <taxon>Embryophyta</taxon>
        <taxon>Tracheophyta</taxon>
        <taxon>Spermatophyta</taxon>
        <taxon>Magnoliopsida</taxon>
        <taxon>Liliopsida</taxon>
        <taxon>Poales</taxon>
        <taxon>Poaceae</taxon>
        <taxon>PACMAD clade</taxon>
        <taxon>Panicoideae</taxon>
        <taxon>Panicodae</taxon>
        <taxon>Paniceae</taxon>
        <taxon>Panicinae</taxon>
        <taxon>Panicum</taxon>
        <taxon>Panicum sect. Hiantes</taxon>
    </lineage>
</organism>
<name>A0A8T0PD07_PANVG</name>
<evidence type="ECO:0000313" key="2">
    <source>
        <dbReference type="Proteomes" id="UP000823388"/>
    </source>
</evidence>